<gene>
    <name evidence="2" type="ORF">LCGC14_2833970</name>
</gene>
<comment type="caution">
    <text evidence="2">The sequence shown here is derived from an EMBL/GenBank/DDBJ whole genome shotgun (WGS) entry which is preliminary data.</text>
</comment>
<feature type="region of interest" description="Disordered" evidence="1">
    <location>
        <begin position="131"/>
        <end position="171"/>
    </location>
</feature>
<organism evidence="2">
    <name type="scientific">marine sediment metagenome</name>
    <dbReference type="NCBI Taxonomy" id="412755"/>
    <lineage>
        <taxon>unclassified sequences</taxon>
        <taxon>metagenomes</taxon>
        <taxon>ecological metagenomes</taxon>
    </lineage>
</organism>
<dbReference type="AlphaFoldDB" id="A0A0F8YD86"/>
<protein>
    <submittedName>
        <fullName evidence="2">Uncharacterized protein</fullName>
    </submittedName>
</protein>
<dbReference type="EMBL" id="LAZR01054051">
    <property type="protein sequence ID" value="KKK79392.1"/>
    <property type="molecule type" value="Genomic_DNA"/>
</dbReference>
<reference evidence="2" key="1">
    <citation type="journal article" date="2015" name="Nature">
        <title>Complex archaea that bridge the gap between prokaryotes and eukaryotes.</title>
        <authorList>
            <person name="Spang A."/>
            <person name="Saw J.H."/>
            <person name="Jorgensen S.L."/>
            <person name="Zaremba-Niedzwiedzka K."/>
            <person name="Martijn J."/>
            <person name="Lind A.E."/>
            <person name="van Eijk R."/>
            <person name="Schleper C."/>
            <person name="Guy L."/>
            <person name="Ettema T.J."/>
        </authorList>
    </citation>
    <scope>NUCLEOTIDE SEQUENCE</scope>
</reference>
<sequence>SDVETTDKQRETALQSQVLIVEILEIMTKVGRKWKYKAIDNRNNRFILQTSIEPRDLPVTFKVGKKYILPVIMNKVGKVGNLDEKHIELIEDYTEGLTSTVPPEEQGGGKEQIDKITENDKAYHEQAQQLKEYADKPINDRNKKKNDLLDKLPKPPANDKPKSVGQHPTAIEPEGSQLVVEYVEGSDRNPIKTEVFEGEIIKPPASLLAYLPPIKEVKAYFDYIQEFKKSILDKKDIQVIGKNTHICRSGWEKFVNVFRLDHWIVSTKKEITRQHLQSFKWEKSVQPWIKIPDRDEWLDGIQYTVVVAMKSLTGSVTQGIGLVQQYEGGRDDRKEHDILAHAETRAFNRACSKIIGLGEVSAEEVQ</sequence>
<proteinExistence type="predicted"/>
<accession>A0A0F8YD86</accession>
<evidence type="ECO:0000313" key="2">
    <source>
        <dbReference type="EMBL" id="KKK79392.1"/>
    </source>
</evidence>
<evidence type="ECO:0000256" key="1">
    <source>
        <dbReference type="SAM" id="MobiDB-lite"/>
    </source>
</evidence>
<name>A0A0F8YD86_9ZZZZ</name>
<feature type="non-terminal residue" evidence="2">
    <location>
        <position position="1"/>
    </location>
</feature>
<feature type="compositionally biased region" description="Basic and acidic residues" evidence="1">
    <location>
        <begin position="132"/>
        <end position="162"/>
    </location>
</feature>